<organism evidence="2">
    <name type="scientific">uncultured Solirubrobacteraceae bacterium</name>
    <dbReference type="NCBI Taxonomy" id="1162706"/>
    <lineage>
        <taxon>Bacteria</taxon>
        <taxon>Bacillati</taxon>
        <taxon>Actinomycetota</taxon>
        <taxon>Thermoleophilia</taxon>
        <taxon>Solirubrobacterales</taxon>
        <taxon>Solirubrobacteraceae</taxon>
        <taxon>environmental samples</taxon>
    </lineage>
</organism>
<dbReference type="Gene3D" id="3.40.50.720">
    <property type="entry name" value="NAD(P)-binding Rossmann-like Domain"/>
    <property type="match status" value="1"/>
</dbReference>
<proteinExistence type="predicted"/>
<dbReference type="AlphaFoldDB" id="A0A6J4T4Q6"/>
<dbReference type="InterPro" id="IPR036291">
    <property type="entry name" value="NAD(P)-bd_dom_sf"/>
</dbReference>
<dbReference type="PANTHER" id="PTHR43796:SF2">
    <property type="entry name" value="CARBOXYNORSPERMIDINE SYNTHASE"/>
    <property type="match status" value="1"/>
</dbReference>
<evidence type="ECO:0000313" key="2">
    <source>
        <dbReference type="EMBL" id="CAA9513887.1"/>
    </source>
</evidence>
<dbReference type="PANTHER" id="PTHR43796">
    <property type="entry name" value="CARBOXYNORSPERMIDINE SYNTHASE"/>
    <property type="match status" value="1"/>
</dbReference>
<dbReference type="Pfam" id="PF03435">
    <property type="entry name" value="Sacchrp_dh_NADP"/>
    <property type="match status" value="1"/>
</dbReference>
<gene>
    <name evidence="2" type="ORF">AVDCRST_MAG85-2491</name>
</gene>
<accession>A0A6J4T4Q6</accession>
<sequence>METVVSIVGTGQMTKRAAELLAAGVDGELGLRLLDRDLRAAEQAADRVRRAAPEVRVTAGTVDALDVEACATAVASSDLVVLGAGPFLRTTEPVVRACVRAGVDLLDIGDDAEAAQAALALDAEVAAAGVCVSIGCGASPGLTNVLAADAADALDEVERIDVGWVVGDEGPQELGDAVLQHWVHCVAGSCSTSSWMDLERMDDSTGAACAAFARLALRDRTPGVRAPEDWVTLPELREALDAVRAVPA</sequence>
<name>A0A6J4T4Q6_9ACTN</name>
<dbReference type="InterPro" id="IPR005097">
    <property type="entry name" value="Sacchrp_dh_NADP-bd"/>
</dbReference>
<dbReference type="EMBL" id="CADCVT010000270">
    <property type="protein sequence ID" value="CAA9513887.1"/>
    <property type="molecule type" value="Genomic_DNA"/>
</dbReference>
<dbReference type="SUPFAM" id="SSF51735">
    <property type="entry name" value="NAD(P)-binding Rossmann-fold domains"/>
    <property type="match status" value="1"/>
</dbReference>
<evidence type="ECO:0000259" key="1">
    <source>
        <dbReference type="Pfam" id="PF03435"/>
    </source>
</evidence>
<reference evidence="2" key="1">
    <citation type="submission" date="2020-02" db="EMBL/GenBank/DDBJ databases">
        <authorList>
            <person name="Meier V. D."/>
        </authorList>
    </citation>
    <scope>NUCLEOTIDE SEQUENCE</scope>
    <source>
        <strain evidence="2">AVDCRST_MAG85</strain>
    </source>
</reference>
<protein>
    <recommendedName>
        <fullName evidence="1">Saccharopine dehydrogenase NADP binding domain-containing protein</fullName>
    </recommendedName>
</protein>
<feature type="domain" description="Saccharopine dehydrogenase NADP binding" evidence="1">
    <location>
        <begin position="5"/>
        <end position="131"/>
    </location>
</feature>